<evidence type="ECO:0000313" key="4">
    <source>
        <dbReference type="Proteomes" id="UP001259492"/>
    </source>
</evidence>
<gene>
    <name evidence="3" type="ORF">RM697_10750</name>
</gene>
<feature type="chain" id="PRO_5045135448" evidence="2">
    <location>
        <begin position="22"/>
        <end position="431"/>
    </location>
</feature>
<proteinExistence type="predicted"/>
<evidence type="ECO:0000256" key="2">
    <source>
        <dbReference type="SAM" id="SignalP"/>
    </source>
</evidence>
<name>A0ABU2YLU5_9FLAO</name>
<dbReference type="SUPFAM" id="SSF48452">
    <property type="entry name" value="TPR-like"/>
    <property type="match status" value="2"/>
</dbReference>
<keyword evidence="1" id="KW-0802">TPR repeat</keyword>
<evidence type="ECO:0000256" key="1">
    <source>
        <dbReference type="PROSITE-ProRule" id="PRU00339"/>
    </source>
</evidence>
<dbReference type="PROSITE" id="PS50005">
    <property type="entry name" value="TPR"/>
    <property type="match status" value="1"/>
</dbReference>
<feature type="repeat" description="TPR" evidence="1">
    <location>
        <begin position="214"/>
        <end position="247"/>
    </location>
</feature>
<feature type="signal peptide" evidence="2">
    <location>
        <begin position="1"/>
        <end position="21"/>
    </location>
</feature>
<accession>A0ABU2YLU5</accession>
<dbReference type="RefSeq" id="WP_311427897.1">
    <property type="nucleotide sequence ID" value="NZ_JAVRIA010000006.1"/>
</dbReference>
<keyword evidence="2" id="KW-0732">Signal</keyword>
<dbReference type="EMBL" id="JAVRIA010000006">
    <property type="protein sequence ID" value="MDT0559131.1"/>
    <property type="molecule type" value="Genomic_DNA"/>
</dbReference>
<dbReference type="InterPro" id="IPR019734">
    <property type="entry name" value="TPR_rpt"/>
</dbReference>
<comment type="caution">
    <text evidence="3">The sequence shown here is derived from an EMBL/GenBank/DDBJ whole genome shotgun (WGS) entry which is preliminary data.</text>
</comment>
<evidence type="ECO:0000313" key="3">
    <source>
        <dbReference type="EMBL" id="MDT0559131.1"/>
    </source>
</evidence>
<keyword evidence="4" id="KW-1185">Reference proteome</keyword>
<dbReference type="InterPro" id="IPR011990">
    <property type="entry name" value="TPR-like_helical_dom_sf"/>
</dbReference>
<dbReference type="Gene3D" id="1.25.40.10">
    <property type="entry name" value="Tetratricopeptide repeat domain"/>
    <property type="match status" value="3"/>
</dbReference>
<dbReference type="Pfam" id="PF13181">
    <property type="entry name" value="TPR_8"/>
    <property type="match status" value="2"/>
</dbReference>
<dbReference type="SMART" id="SM00028">
    <property type="entry name" value="TPR"/>
    <property type="match status" value="3"/>
</dbReference>
<protein>
    <submittedName>
        <fullName evidence="3">Cell surface protein</fullName>
    </submittedName>
</protein>
<organism evidence="3 4">
    <name type="scientific">Microcosmobacter mediterraneus</name>
    <dbReference type="NCBI Taxonomy" id="3075607"/>
    <lineage>
        <taxon>Bacteria</taxon>
        <taxon>Pseudomonadati</taxon>
        <taxon>Bacteroidota</taxon>
        <taxon>Flavobacteriia</taxon>
        <taxon>Flavobacteriales</taxon>
        <taxon>Flavobacteriaceae</taxon>
        <taxon>Microcosmobacter</taxon>
    </lineage>
</organism>
<reference evidence="3 4" key="1">
    <citation type="submission" date="2023-09" db="EMBL/GenBank/DDBJ databases">
        <authorList>
            <person name="Rey-Velasco X."/>
        </authorList>
    </citation>
    <scope>NUCLEOTIDE SEQUENCE [LARGE SCALE GENOMIC DNA]</scope>
    <source>
        <strain evidence="3 4">W332</strain>
    </source>
</reference>
<sequence>MKTIINILILFLLGSLLQNCATENEKITSKEDYNTYLNSEKQKSLEQAIAEYKFWEEKLDKTPNQFPYIAKMAAAKTQLFTATGEISHLNEAEALLLNLNKKTKFENAGYLRSLARNYISQHQFSKALEALLKAEKNGENLEGTQKMLFDVYLELGNISQAKHYLLTIKNFSDFDYLIRLSKYNDHEGDLDAAITYLEKAKTIAESSNIDSAKQWTYTNLADYYGHAGRIKDSYNHYLKALKIDPEDAYAKKGIAWIVYSYERNPGEALRILNSISNNHNTPDYALLKAEILEFMENDKGAEEQLNTFQDQVANVAYGEMYNAYKIELWAEDPNTVKDAITLAEKEIKLRPTAQAYDLLAWSYFKNNEVDKAYKLINEHVIGHTFEPVAQFHIAKILKAKGQVQEAKKIKKELLSSLYELGPTMEQDIKSI</sequence>
<dbReference type="Proteomes" id="UP001259492">
    <property type="component" value="Unassembled WGS sequence"/>
</dbReference>